<dbReference type="Proteomes" id="UP000196536">
    <property type="component" value="Unassembled WGS sequence"/>
</dbReference>
<keyword evidence="5" id="KW-0410">Iron transport</keyword>
<evidence type="ECO:0000256" key="14">
    <source>
        <dbReference type="PROSITE-ProRule" id="PRU01360"/>
    </source>
</evidence>
<dbReference type="InterPro" id="IPR036942">
    <property type="entry name" value="Beta-barrel_TonB_sf"/>
</dbReference>
<dbReference type="SUPFAM" id="SSF56935">
    <property type="entry name" value="Porins"/>
    <property type="match status" value="1"/>
</dbReference>
<evidence type="ECO:0000256" key="15">
    <source>
        <dbReference type="PROSITE-ProRule" id="PRU10144"/>
    </source>
</evidence>
<keyword evidence="7 17" id="KW-0732">Signal</keyword>
<keyword evidence="13 14" id="KW-0998">Cell outer membrane</keyword>
<dbReference type="InterPro" id="IPR010917">
    <property type="entry name" value="TonB_rcpt_CS"/>
</dbReference>
<evidence type="ECO:0000259" key="18">
    <source>
        <dbReference type="Pfam" id="PF00593"/>
    </source>
</evidence>
<keyword evidence="4 14" id="KW-1134">Transmembrane beta strand</keyword>
<dbReference type="InterPro" id="IPR010105">
    <property type="entry name" value="TonB_sidphr_rcpt"/>
</dbReference>
<dbReference type="EMBL" id="NEXX01000002">
    <property type="protein sequence ID" value="OUY07391.1"/>
    <property type="molecule type" value="Genomic_DNA"/>
</dbReference>
<keyword evidence="11 14" id="KW-0472">Membrane</keyword>
<dbReference type="InterPro" id="IPR000531">
    <property type="entry name" value="Beta-barrel_TonB"/>
</dbReference>
<evidence type="ECO:0000256" key="17">
    <source>
        <dbReference type="SAM" id="SignalP"/>
    </source>
</evidence>
<dbReference type="PANTHER" id="PTHR32552:SF82">
    <property type="entry name" value="FCUA PROTEIN"/>
    <property type="match status" value="1"/>
</dbReference>
<dbReference type="PROSITE" id="PS01156">
    <property type="entry name" value="TONB_DEPENDENT_REC_2"/>
    <property type="match status" value="1"/>
</dbReference>
<protein>
    <submittedName>
        <fullName evidence="20">TonB-dependent siderophore receptor</fullName>
    </submittedName>
</protein>
<evidence type="ECO:0000256" key="8">
    <source>
        <dbReference type="ARBA" id="ARBA00023004"/>
    </source>
</evidence>
<feature type="short sequence motif" description="TonB C-terminal box" evidence="15">
    <location>
        <begin position="684"/>
        <end position="701"/>
    </location>
</feature>
<dbReference type="PROSITE" id="PS52016">
    <property type="entry name" value="TONB_DEPENDENT_REC_3"/>
    <property type="match status" value="1"/>
</dbReference>
<dbReference type="GO" id="GO:0009279">
    <property type="term" value="C:cell outer membrane"/>
    <property type="evidence" value="ECO:0007669"/>
    <property type="project" value="UniProtKB-SubCell"/>
</dbReference>
<dbReference type="GO" id="GO:0015891">
    <property type="term" value="P:siderophore transport"/>
    <property type="evidence" value="ECO:0007669"/>
    <property type="project" value="InterPro"/>
</dbReference>
<organism evidence="20 21">
    <name type="scientific">Acinetobacter populi</name>
    <dbReference type="NCBI Taxonomy" id="1582270"/>
    <lineage>
        <taxon>Bacteria</taxon>
        <taxon>Pseudomonadati</taxon>
        <taxon>Pseudomonadota</taxon>
        <taxon>Gammaproteobacteria</taxon>
        <taxon>Moraxellales</taxon>
        <taxon>Moraxellaceae</taxon>
        <taxon>Acinetobacter</taxon>
    </lineage>
</organism>
<feature type="chain" id="PRO_5012035394" evidence="17">
    <location>
        <begin position="20"/>
        <end position="701"/>
    </location>
</feature>
<evidence type="ECO:0000256" key="7">
    <source>
        <dbReference type="ARBA" id="ARBA00022729"/>
    </source>
</evidence>
<keyword evidence="3 14" id="KW-0813">Transport</keyword>
<dbReference type="Pfam" id="PF07715">
    <property type="entry name" value="Plug"/>
    <property type="match status" value="1"/>
</dbReference>
<dbReference type="InterPro" id="IPR012910">
    <property type="entry name" value="Plug_dom"/>
</dbReference>
<evidence type="ECO:0000313" key="20">
    <source>
        <dbReference type="EMBL" id="OUY07391.1"/>
    </source>
</evidence>
<dbReference type="NCBIfam" id="TIGR01783">
    <property type="entry name" value="TonB-siderophor"/>
    <property type="match status" value="1"/>
</dbReference>
<gene>
    <name evidence="20" type="ORF">CAP51_06395</name>
</gene>
<reference evidence="20 21" key="1">
    <citation type="submission" date="2017-05" db="EMBL/GenBank/DDBJ databases">
        <title>Acinetobacter populi ANC 5415 (= PBJ7), whole genome shotgun sequencing project.</title>
        <authorList>
            <person name="Nemec A."/>
            <person name="Radolfova-Krizova L."/>
        </authorList>
    </citation>
    <scope>NUCLEOTIDE SEQUENCE [LARGE SCALE GENOMIC DNA]</scope>
    <source>
        <strain evidence="20 21">PBJ7</strain>
    </source>
</reference>
<feature type="domain" description="TonB-dependent receptor-like beta-barrel" evidence="18">
    <location>
        <begin position="264"/>
        <end position="670"/>
    </location>
</feature>
<dbReference type="GO" id="GO:0015344">
    <property type="term" value="F:siderophore uptake transmembrane transporter activity"/>
    <property type="evidence" value="ECO:0007669"/>
    <property type="project" value="TreeGrafter"/>
</dbReference>
<evidence type="ECO:0000256" key="10">
    <source>
        <dbReference type="ARBA" id="ARBA00023077"/>
    </source>
</evidence>
<dbReference type="CDD" id="cd01347">
    <property type="entry name" value="ligand_gated_channel"/>
    <property type="match status" value="1"/>
</dbReference>
<evidence type="ECO:0000259" key="19">
    <source>
        <dbReference type="Pfam" id="PF07715"/>
    </source>
</evidence>
<feature type="signal peptide" evidence="17">
    <location>
        <begin position="1"/>
        <end position="19"/>
    </location>
</feature>
<comment type="similarity">
    <text evidence="2 14 16">Belongs to the TonB-dependent receptor family.</text>
</comment>
<name>A0A1Z9YYU7_9GAMM</name>
<keyword evidence="10 16" id="KW-0798">TonB box</keyword>
<keyword evidence="9" id="KW-0406">Ion transport</keyword>
<evidence type="ECO:0000256" key="11">
    <source>
        <dbReference type="ARBA" id="ARBA00023136"/>
    </source>
</evidence>
<dbReference type="AlphaFoldDB" id="A0A1Z9YYU7"/>
<evidence type="ECO:0000256" key="5">
    <source>
        <dbReference type="ARBA" id="ARBA00022496"/>
    </source>
</evidence>
<keyword evidence="21" id="KW-1185">Reference proteome</keyword>
<dbReference type="Gene3D" id="2.170.130.10">
    <property type="entry name" value="TonB-dependent receptor, plug domain"/>
    <property type="match status" value="1"/>
</dbReference>
<evidence type="ECO:0000313" key="21">
    <source>
        <dbReference type="Proteomes" id="UP000196536"/>
    </source>
</evidence>
<comment type="subcellular location">
    <subcellularLocation>
        <location evidence="1 14">Cell outer membrane</location>
        <topology evidence="1 14">Multi-pass membrane protein</topology>
    </subcellularLocation>
</comment>
<dbReference type="Gene3D" id="2.40.170.20">
    <property type="entry name" value="TonB-dependent receptor, beta-barrel domain"/>
    <property type="match status" value="1"/>
</dbReference>
<evidence type="ECO:0000256" key="12">
    <source>
        <dbReference type="ARBA" id="ARBA00023170"/>
    </source>
</evidence>
<evidence type="ECO:0000256" key="4">
    <source>
        <dbReference type="ARBA" id="ARBA00022452"/>
    </source>
</evidence>
<evidence type="ECO:0000256" key="3">
    <source>
        <dbReference type="ARBA" id="ARBA00022448"/>
    </source>
</evidence>
<evidence type="ECO:0000256" key="13">
    <source>
        <dbReference type="ARBA" id="ARBA00023237"/>
    </source>
</evidence>
<dbReference type="GO" id="GO:0038023">
    <property type="term" value="F:signaling receptor activity"/>
    <property type="evidence" value="ECO:0007669"/>
    <property type="project" value="InterPro"/>
</dbReference>
<keyword evidence="8" id="KW-0408">Iron</keyword>
<dbReference type="InterPro" id="IPR037066">
    <property type="entry name" value="Plug_dom_sf"/>
</dbReference>
<evidence type="ECO:0000256" key="6">
    <source>
        <dbReference type="ARBA" id="ARBA00022692"/>
    </source>
</evidence>
<evidence type="ECO:0000256" key="2">
    <source>
        <dbReference type="ARBA" id="ARBA00009810"/>
    </source>
</evidence>
<keyword evidence="6 14" id="KW-0812">Transmembrane</keyword>
<dbReference type="RefSeq" id="WP_245809090.1">
    <property type="nucleotide sequence ID" value="NZ_NEXX01000002.1"/>
</dbReference>
<proteinExistence type="inferred from homology"/>
<dbReference type="InterPro" id="IPR039426">
    <property type="entry name" value="TonB-dep_rcpt-like"/>
</dbReference>
<evidence type="ECO:0000256" key="16">
    <source>
        <dbReference type="RuleBase" id="RU003357"/>
    </source>
</evidence>
<feature type="domain" description="TonB-dependent receptor plug" evidence="19">
    <location>
        <begin position="62"/>
        <end position="161"/>
    </location>
</feature>
<accession>A0A1Z9YYU7</accession>
<evidence type="ECO:0000256" key="1">
    <source>
        <dbReference type="ARBA" id="ARBA00004571"/>
    </source>
</evidence>
<sequence>MTYQSPLAIAIKISLFSLAATLSPAIFAEEDIKILPTIIIETYDEGKIAQKSDLGVLGEKSLIDTPFSILTYTQKGIKDQQASTVAEVLKNDPSIRATTNSGHMMENLTIRGFDVNHDEIALNGQYGMQPFGNTPTDLLESVTVIKGPNALVSGMSPTGGVGGKVIANTKRATEELTEVSASIEKGGYYKSGFDAARRFGEDQQFGIRTSAYYGTGEHVVDGMDDTNVSGIIALDYTTDKFKLNFDAFSIKQDRQGGSPAMISLAAYANKTVPSAPEGDTNYLPYLFGHIKSNYVGLNGEYKFTPDFKVYAGVGYAEKSHSGQMFGTRVNYRNGIYSINYYDQPQSEIAVTANTGVEGIFNTGAIQHTVGLRADYLTQNTFQYQTTGSSSTLILDDFYTPNTTYAKTTSPQTYRYDDNKFVSYALTDQMSVFQDKLQVILGARYQDMDIKNHLSNTTYSGDHVSPSVAVVLKPFDDNFSVYSSYVEGLTQGSTVGNTYANYGTVLDPYKTKQYELGAKYQQGSWLNTLAFYQIEKAASLEEVRNGLTYLTQNGQQRSRGVEWIFTGNLTDDLSVLGSLAYIDAEYTKHATLEGNTVLGIPDFTAGLTLTYDLPFVEGLSVNTHATYVAEQYLDQTNTIKLPDYTVVDLGAKYETKLGGVGTILRLGVDNVANKKYWAGVFGNNYATIGEGRTYTAGVTFNF</sequence>
<dbReference type="PANTHER" id="PTHR32552">
    <property type="entry name" value="FERRICHROME IRON RECEPTOR-RELATED"/>
    <property type="match status" value="1"/>
</dbReference>
<comment type="caution">
    <text evidence="20">The sequence shown here is derived from an EMBL/GenBank/DDBJ whole genome shotgun (WGS) entry which is preliminary data.</text>
</comment>
<dbReference type="Pfam" id="PF00593">
    <property type="entry name" value="TonB_dep_Rec_b-barrel"/>
    <property type="match status" value="1"/>
</dbReference>
<keyword evidence="12 20" id="KW-0675">Receptor</keyword>
<evidence type="ECO:0000256" key="9">
    <source>
        <dbReference type="ARBA" id="ARBA00023065"/>
    </source>
</evidence>